<evidence type="ECO:0000256" key="1">
    <source>
        <dbReference type="ARBA" id="ARBA00022786"/>
    </source>
</evidence>
<name>A0A507EBI7_9FUNG</name>
<keyword evidence="4" id="KW-1185">Reference proteome</keyword>
<sequence>MSSQATALHLPTATRRLLRDYTEVSTCPIDRHISAHPLDSTIYEWHANLRNPTNTNLTVHLVLVFPKSYPLQPPSVTLCTPIPHANVVQSLGGYRICLDMLDSGKMDPYEGWSSCYTVASVLRQLQAFIFDPSFQFTQANGDMRTALHRAQTFECGKCTHSFAKPWPSFPTEDDMKKKAPVVVIRRRAVPRNQQMQMQKKMTEMAPAAEPFVWKSVAVVNSVRETEEWTVVQSRRRTGKMGVVGEEKKFKKTNDVVVDKKSAGIKSTNQVVQTSYWAALSSSDVDPQQLLLKEDANKLKKVKTEEAKTKRVPSKTFTMREIPTSLSELQALQVALPITAKPADTKDGNSAAAHEADPLLATTPASIRNAGRFSKLPYEVILHIAASSILSATDVLRLSQTCRHMYTVCQDGHLWRSLFKQRHGQGGISATASSSSITAAGLADWKTAFALEVNCVTEEMRCFATKLTWEEDVLGVPVTYTINPKTKAVDYISCQVELLSRSAFHTDKVRTTVWNEKFTEWMPLYITQEHFLRARPDIERFMVKMSPERGTSIFRPDMALDVLAKMMNTLIVLLSDKGIAASSHALEGYFLLHRLMAAFVDTYPALQNEVENRIGAFVMGTDNNRHKNAVPSLGHLLPLLTVSRVFKWSSASDPRVQNAFLGELADRSVLWVCAKFPHLAKIPARPCRKPDMELLKNVWSAGLVSRRLIMFHVHAMGYMDSGLARCSEVLYGRPPKRVVDEFQSHTKRMLNIDFWPHYYQACGVAPVPTPQQSTAHWWQAVRNSLRKGYHTRGMDFSRVHRSGVSSILLKGESFSAPPDLETVVMEETWRWGTVHTVYLDATCSVFDFKNQHVEHITYCNTWGQEGCIIHSGDLIDNTLRQGTHTITINVRKLSKKVKSMVFCMSGYYVPLTDIKQPTVKFQAPDRKDETTMTPLCQYNFLPTTSLGAKTNIVMCVLWRRTPTDRWQVKALGSIGNGCAGYFGPMMPDMRRALVELQ</sequence>
<accession>A0A507EBI7</accession>
<dbReference type="SMART" id="SM00212">
    <property type="entry name" value="UBCc"/>
    <property type="match status" value="1"/>
</dbReference>
<dbReference type="InterPro" id="IPR050113">
    <property type="entry name" value="Ub_conjugating_enzyme"/>
</dbReference>
<evidence type="ECO:0000313" key="4">
    <source>
        <dbReference type="Proteomes" id="UP000318582"/>
    </source>
</evidence>
<dbReference type="EMBL" id="QEAQ01000010">
    <property type="protein sequence ID" value="TPX61101.1"/>
    <property type="molecule type" value="Genomic_DNA"/>
</dbReference>
<dbReference type="InterPro" id="IPR001810">
    <property type="entry name" value="F-box_dom"/>
</dbReference>
<dbReference type="InterPro" id="IPR016135">
    <property type="entry name" value="UBQ-conjugating_enzyme/RWD"/>
</dbReference>
<dbReference type="InterPro" id="IPR036047">
    <property type="entry name" value="F-box-like_dom_sf"/>
</dbReference>
<proteinExistence type="predicted"/>
<dbReference type="Proteomes" id="UP000318582">
    <property type="component" value="Unassembled WGS sequence"/>
</dbReference>
<dbReference type="InterPro" id="IPR000608">
    <property type="entry name" value="UBC"/>
</dbReference>
<evidence type="ECO:0000313" key="3">
    <source>
        <dbReference type="EMBL" id="TPX61101.1"/>
    </source>
</evidence>
<keyword evidence="1" id="KW-0833">Ubl conjugation pathway</keyword>
<dbReference type="SUPFAM" id="SSF54495">
    <property type="entry name" value="UBC-like"/>
    <property type="match status" value="1"/>
</dbReference>
<gene>
    <name evidence="3" type="ORF">PhCBS80983_g01348</name>
</gene>
<organism evidence="3 4">
    <name type="scientific">Powellomyces hirtus</name>
    <dbReference type="NCBI Taxonomy" id="109895"/>
    <lineage>
        <taxon>Eukaryota</taxon>
        <taxon>Fungi</taxon>
        <taxon>Fungi incertae sedis</taxon>
        <taxon>Chytridiomycota</taxon>
        <taxon>Chytridiomycota incertae sedis</taxon>
        <taxon>Chytridiomycetes</taxon>
        <taxon>Spizellomycetales</taxon>
        <taxon>Powellomycetaceae</taxon>
        <taxon>Powellomyces</taxon>
    </lineage>
</organism>
<dbReference type="PROSITE" id="PS50127">
    <property type="entry name" value="UBC_2"/>
    <property type="match status" value="1"/>
</dbReference>
<dbReference type="AlphaFoldDB" id="A0A507EBI7"/>
<dbReference type="Gene3D" id="2.60.60.30">
    <property type="entry name" value="sav2460 like domains"/>
    <property type="match status" value="1"/>
</dbReference>
<feature type="domain" description="UBC core" evidence="2">
    <location>
        <begin position="12"/>
        <end position="168"/>
    </location>
</feature>
<dbReference type="PANTHER" id="PTHR24067">
    <property type="entry name" value="UBIQUITIN-CONJUGATING ENZYME E2"/>
    <property type="match status" value="1"/>
</dbReference>
<dbReference type="Pfam" id="PF12937">
    <property type="entry name" value="F-box-like"/>
    <property type="match status" value="1"/>
</dbReference>
<dbReference type="InterPro" id="IPR003325">
    <property type="entry name" value="TerD"/>
</dbReference>
<dbReference type="CDD" id="cd23955">
    <property type="entry name" value="UBCc_invertebrate"/>
    <property type="match status" value="1"/>
</dbReference>
<dbReference type="SUPFAM" id="SSF81383">
    <property type="entry name" value="F-box domain"/>
    <property type="match status" value="1"/>
</dbReference>
<dbReference type="Gene3D" id="3.10.110.10">
    <property type="entry name" value="Ubiquitin Conjugating Enzyme"/>
    <property type="match status" value="1"/>
</dbReference>
<protein>
    <recommendedName>
        <fullName evidence="2">UBC core domain-containing protein</fullName>
    </recommendedName>
</protein>
<reference evidence="3 4" key="1">
    <citation type="journal article" date="2019" name="Sci. Rep.">
        <title>Comparative genomics of chytrid fungi reveal insights into the obligate biotrophic and pathogenic lifestyle of Synchytrium endobioticum.</title>
        <authorList>
            <person name="van de Vossenberg B.T.L.H."/>
            <person name="Warris S."/>
            <person name="Nguyen H.D.T."/>
            <person name="van Gent-Pelzer M.P.E."/>
            <person name="Joly D.L."/>
            <person name="van de Geest H.C."/>
            <person name="Bonants P.J.M."/>
            <person name="Smith D.S."/>
            <person name="Levesque C.A."/>
            <person name="van der Lee T.A.J."/>
        </authorList>
    </citation>
    <scope>NUCLEOTIDE SEQUENCE [LARGE SCALE GENOMIC DNA]</scope>
    <source>
        <strain evidence="3 4">CBS 809.83</strain>
    </source>
</reference>
<comment type="caution">
    <text evidence="3">The sequence shown here is derived from an EMBL/GenBank/DDBJ whole genome shotgun (WGS) entry which is preliminary data.</text>
</comment>
<dbReference type="Pfam" id="PF02342">
    <property type="entry name" value="TerD"/>
    <property type="match status" value="1"/>
</dbReference>
<evidence type="ECO:0000259" key="2">
    <source>
        <dbReference type="PROSITE" id="PS50127"/>
    </source>
</evidence>
<dbReference type="Gene3D" id="1.20.1280.50">
    <property type="match status" value="1"/>
</dbReference>
<dbReference type="STRING" id="109895.A0A507EBI7"/>
<dbReference type="Pfam" id="PF00179">
    <property type="entry name" value="UQ_con"/>
    <property type="match status" value="1"/>
</dbReference>